<gene>
    <name evidence="3" type="ORF">ACFOKA_08950</name>
</gene>
<sequence>MRYSLLLCAVALSACSATTSPPPATQQPPAAPVVTPKPTKVAPPVTPQTNALSLKGLNPREVQDIAGEPSLVRRDNNVQVMLYETNSCVLEIVFYEPAPEAHFEAKHVNARTRSGESTNADKCFALVLASEQ</sequence>
<organism evidence="3 4">
    <name type="scientific">Kordiimonas pumila</name>
    <dbReference type="NCBI Taxonomy" id="2161677"/>
    <lineage>
        <taxon>Bacteria</taxon>
        <taxon>Pseudomonadati</taxon>
        <taxon>Pseudomonadota</taxon>
        <taxon>Alphaproteobacteria</taxon>
        <taxon>Kordiimonadales</taxon>
        <taxon>Kordiimonadaceae</taxon>
        <taxon>Kordiimonas</taxon>
    </lineage>
</organism>
<feature type="compositionally biased region" description="Pro residues" evidence="1">
    <location>
        <begin position="20"/>
        <end position="31"/>
    </location>
</feature>
<dbReference type="PROSITE" id="PS51257">
    <property type="entry name" value="PROKAR_LIPOPROTEIN"/>
    <property type="match status" value="1"/>
</dbReference>
<keyword evidence="2" id="KW-0732">Signal</keyword>
<evidence type="ECO:0000313" key="3">
    <source>
        <dbReference type="EMBL" id="MFC3052033.1"/>
    </source>
</evidence>
<evidence type="ECO:0000256" key="2">
    <source>
        <dbReference type="SAM" id="SignalP"/>
    </source>
</evidence>
<keyword evidence="4" id="KW-1185">Reference proteome</keyword>
<feature type="signal peptide" evidence="2">
    <location>
        <begin position="1"/>
        <end position="19"/>
    </location>
</feature>
<evidence type="ECO:0000313" key="4">
    <source>
        <dbReference type="Proteomes" id="UP001595444"/>
    </source>
</evidence>
<feature type="chain" id="PRO_5046044729" description="Lipoprotein SmpA/OmlA domain-containing protein" evidence="2">
    <location>
        <begin position="20"/>
        <end position="132"/>
    </location>
</feature>
<feature type="region of interest" description="Disordered" evidence="1">
    <location>
        <begin position="18"/>
        <end position="41"/>
    </location>
</feature>
<name>A0ABV7D4S5_9PROT</name>
<accession>A0ABV7D4S5</accession>
<dbReference type="RefSeq" id="WP_194214664.1">
    <property type="nucleotide sequence ID" value="NZ_CP061205.1"/>
</dbReference>
<feature type="compositionally biased region" description="Low complexity" evidence="1">
    <location>
        <begin position="32"/>
        <end position="41"/>
    </location>
</feature>
<reference evidence="4" key="1">
    <citation type="journal article" date="2019" name="Int. J. Syst. Evol. Microbiol.">
        <title>The Global Catalogue of Microorganisms (GCM) 10K type strain sequencing project: providing services to taxonomists for standard genome sequencing and annotation.</title>
        <authorList>
            <consortium name="The Broad Institute Genomics Platform"/>
            <consortium name="The Broad Institute Genome Sequencing Center for Infectious Disease"/>
            <person name="Wu L."/>
            <person name="Ma J."/>
        </authorList>
    </citation>
    <scope>NUCLEOTIDE SEQUENCE [LARGE SCALE GENOMIC DNA]</scope>
    <source>
        <strain evidence="4">KCTC 62164</strain>
    </source>
</reference>
<evidence type="ECO:0008006" key="5">
    <source>
        <dbReference type="Google" id="ProtNLM"/>
    </source>
</evidence>
<dbReference type="Proteomes" id="UP001595444">
    <property type="component" value="Unassembled WGS sequence"/>
</dbReference>
<dbReference type="EMBL" id="JBHRSL010000007">
    <property type="protein sequence ID" value="MFC3052033.1"/>
    <property type="molecule type" value="Genomic_DNA"/>
</dbReference>
<protein>
    <recommendedName>
        <fullName evidence="5">Lipoprotein SmpA/OmlA domain-containing protein</fullName>
    </recommendedName>
</protein>
<comment type="caution">
    <text evidence="3">The sequence shown here is derived from an EMBL/GenBank/DDBJ whole genome shotgun (WGS) entry which is preliminary data.</text>
</comment>
<evidence type="ECO:0000256" key="1">
    <source>
        <dbReference type="SAM" id="MobiDB-lite"/>
    </source>
</evidence>
<proteinExistence type="predicted"/>